<dbReference type="GO" id="GO:0046452">
    <property type="term" value="P:dihydrofolate metabolic process"/>
    <property type="evidence" value="ECO:0007669"/>
    <property type="project" value="TreeGrafter"/>
</dbReference>
<evidence type="ECO:0000256" key="5">
    <source>
        <dbReference type="ARBA" id="ARBA00022857"/>
    </source>
</evidence>
<evidence type="ECO:0000256" key="1">
    <source>
        <dbReference type="ARBA" id="ARBA00004903"/>
    </source>
</evidence>
<evidence type="ECO:0000259" key="7">
    <source>
        <dbReference type="PROSITE" id="PS51330"/>
    </source>
</evidence>
<protein>
    <recommendedName>
        <fullName evidence="3">dihydrofolate reductase</fullName>
        <ecNumber evidence="3">1.5.1.3</ecNumber>
    </recommendedName>
</protein>
<keyword evidence="9" id="KW-1185">Reference proteome</keyword>
<evidence type="ECO:0000256" key="4">
    <source>
        <dbReference type="ARBA" id="ARBA00022563"/>
    </source>
</evidence>
<accession>A0A1H8F971</accession>
<dbReference type="EMBL" id="FODF01000002">
    <property type="protein sequence ID" value="SEN28160.1"/>
    <property type="molecule type" value="Genomic_DNA"/>
</dbReference>
<keyword evidence="4" id="KW-0554">One-carbon metabolism</keyword>
<dbReference type="PANTHER" id="PTHR48069:SF3">
    <property type="entry name" value="DIHYDROFOLATE REDUCTASE"/>
    <property type="match status" value="1"/>
</dbReference>
<dbReference type="GO" id="GO:0004146">
    <property type="term" value="F:dihydrofolate reductase activity"/>
    <property type="evidence" value="ECO:0007669"/>
    <property type="project" value="UniProtKB-EC"/>
</dbReference>
<feature type="domain" description="DHFR" evidence="7">
    <location>
        <begin position="4"/>
        <end position="166"/>
    </location>
</feature>
<dbReference type="EC" id="1.5.1.3" evidence="3"/>
<dbReference type="Gene3D" id="3.40.430.10">
    <property type="entry name" value="Dihydrofolate Reductase, subunit A"/>
    <property type="match status" value="1"/>
</dbReference>
<proteinExistence type="inferred from homology"/>
<reference evidence="8 9" key="1">
    <citation type="submission" date="2016-10" db="EMBL/GenBank/DDBJ databases">
        <authorList>
            <person name="de Groot N.N."/>
        </authorList>
    </citation>
    <scope>NUCLEOTIDE SEQUENCE [LARGE SCALE GENOMIC DNA]</scope>
    <source>
        <strain evidence="8 9">Calf135</strain>
    </source>
</reference>
<name>A0A1H8F971_9FIRM</name>
<dbReference type="PANTHER" id="PTHR48069">
    <property type="entry name" value="DIHYDROFOLATE REDUCTASE"/>
    <property type="match status" value="1"/>
</dbReference>
<sequence>MYNNIYIIVAMTEKTNAIGIDGGMLYHLKDDLKYFKETTLNHTIVCGRKTYFSFPKRPLPNRKNIVLTRTDNIFEGASTLHSKEEVLKYAKDNPSEEIFICGGDNVYAQFMDSASKLFVTIIEEKEKVSADSFFPNIDKKIWKISSVSDYICPENAPRYRFFIFDRI</sequence>
<dbReference type="PRINTS" id="PR00070">
    <property type="entry name" value="DHFR"/>
</dbReference>
<dbReference type="GO" id="GO:0006730">
    <property type="term" value="P:one-carbon metabolic process"/>
    <property type="evidence" value="ECO:0007669"/>
    <property type="project" value="UniProtKB-KW"/>
</dbReference>
<dbReference type="UniPathway" id="UPA00077">
    <property type="reaction ID" value="UER00158"/>
</dbReference>
<dbReference type="PROSITE" id="PS51330">
    <property type="entry name" value="DHFR_2"/>
    <property type="match status" value="1"/>
</dbReference>
<evidence type="ECO:0000313" key="9">
    <source>
        <dbReference type="Proteomes" id="UP000199512"/>
    </source>
</evidence>
<gene>
    <name evidence="8" type="ORF">SAMN05216454_10236</name>
</gene>
<evidence type="ECO:0000256" key="6">
    <source>
        <dbReference type="ARBA" id="ARBA00023002"/>
    </source>
</evidence>
<dbReference type="GO" id="GO:0005829">
    <property type="term" value="C:cytosol"/>
    <property type="evidence" value="ECO:0007669"/>
    <property type="project" value="TreeGrafter"/>
</dbReference>
<evidence type="ECO:0000256" key="3">
    <source>
        <dbReference type="ARBA" id="ARBA00012856"/>
    </source>
</evidence>
<dbReference type="SUPFAM" id="SSF53597">
    <property type="entry name" value="Dihydrofolate reductase-like"/>
    <property type="match status" value="1"/>
</dbReference>
<comment type="similarity">
    <text evidence="2">Belongs to the dihydrofolate reductase family.</text>
</comment>
<organism evidence="8 9">
    <name type="scientific">Peptostreptococcus russellii</name>
    <dbReference type="NCBI Taxonomy" id="215200"/>
    <lineage>
        <taxon>Bacteria</taxon>
        <taxon>Bacillati</taxon>
        <taxon>Bacillota</taxon>
        <taxon>Clostridia</taxon>
        <taxon>Peptostreptococcales</taxon>
        <taxon>Peptostreptococcaceae</taxon>
        <taxon>Peptostreptococcus</taxon>
    </lineage>
</organism>
<dbReference type="AlphaFoldDB" id="A0A1H8F971"/>
<keyword evidence="5" id="KW-0521">NADP</keyword>
<dbReference type="GO" id="GO:0046655">
    <property type="term" value="P:folic acid metabolic process"/>
    <property type="evidence" value="ECO:0007669"/>
    <property type="project" value="TreeGrafter"/>
</dbReference>
<dbReference type="GO" id="GO:0050661">
    <property type="term" value="F:NADP binding"/>
    <property type="evidence" value="ECO:0007669"/>
    <property type="project" value="InterPro"/>
</dbReference>
<dbReference type="OrthoDB" id="9804315at2"/>
<keyword evidence="6" id="KW-0560">Oxidoreductase</keyword>
<evidence type="ECO:0000256" key="2">
    <source>
        <dbReference type="ARBA" id="ARBA00009539"/>
    </source>
</evidence>
<dbReference type="InterPro" id="IPR024072">
    <property type="entry name" value="DHFR-like_dom_sf"/>
</dbReference>
<dbReference type="Proteomes" id="UP000199512">
    <property type="component" value="Unassembled WGS sequence"/>
</dbReference>
<dbReference type="Pfam" id="PF00186">
    <property type="entry name" value="DHFR_1"/>
    <property type="match status" value="1"/>
</dbReference>
<comment type="pathway">
    <text evidence="1">Cofactor biosynthesis; tetrahydrofolate biosynthesis; 5,6,7,8-tetrahydrofolate from 7,8-dihydrofolate: step 1/1.</text>
</comment>
<dbReference type="STRING" id="215200.SAMN05216454_10236"/>
<dbReference type="CDD" id="cd00209">
    <property type="entry name" value="DHFR"/>
    <property type="match status" value="1"/>
</dbReference>
<dbReference type="InterPro" id="IPR001796">
    <property type="entry name" value="DHFR_dom"/>
</dbReference>
<evidence type="ECO:0000313" key="8">
    <source>
        <dbReference type="EMBL" id="SEN28160.1"/>
    </source>
</evidence>
<dbReference type="GO" id="GO:0046654">
    <property type="term" value="P:tetrahydrofolate biosynthetic process"/>
    <property type="evidence" value="ECO:0007669"/>
    <property type="project" value="UniProtKB-UniPathway"/>
</dbReference>
<dbReference type="RefSeq" id="WP_091973834.1">
    <property type="nucleotide sequence ID" value="NZ_FODF01000002.1"/>
</dbReference>
<dbReference type="InterPro" id="IPR012259">
    <property type="entry name" value="DHFR"/>
</dbReference>